<gene>
    <name evidence="2" type="ORF">K8U77_06550</name>
</gene>
<keyword evidence="1" id="KW-0812">Transmembrane</keyword>
<organism evidence="2 3">
    <name type="scientific">Slackia equolifaciens</name>
    <dbReference type="NCBI Taxonomy" id="498718"/>
    <lineage>
        <taxon>Bacteria</taxon>
        <taxon>Bacillati</taxon>
        <taxon>Actinomycetota</taxon>
        <taxon>Coriobacteriia</taxon>
        <taxon>Eggerthellales</taxon>
        <taxon>Eggerthellaceae</taxon>
        <taxon>Slackia</taxon>
    </lineage>
</organism>
<dbReference type="AlphaFoldDB" id="A0A9D2UXA5"/>
<evidence type="ECO:0000313" key="3">
    <source>
        <dbReference type="Proteomes" id="UP000786989"/>
    </source>
</evidence>
<keyword evidence="1" id="KW-1133">Transmembrane helix</keyword>
<proteinExistence type="predicted"/>
<comment type="caution">
    <text evidence="2">The sequence shown here is derived from an EMBL/GenBank/DDBJ whole genome shotgun (WGS) entry which is preliminary data.</text>
</comment>
<protein>
    <submittedName>
        <fullName evidence="2">Uncharacterized protein</fullName>
    </submittedName>
</protein>
<feature type="transmembrane region" description="Helical" evidence="1">
    <location>
        <begin position="42"/>
        <end position="70"/>
    </location>
</feature>
<evidence type="ECO:0000313" key="2">
    <source>
        <dbReference type="EMBL" id="HJF65758.1"/>
    </source>
</evidence>
<accession>A0A9D2UXA5</accession>
<keyword evidence="1" id="KW-0472">Membrane</keyword>
<dbReference type="EMBL" id="DYWI01000121">
    <property type="protein sequence ID" value="HJF65758.1"/>
    <property type="molecule type" value="Genomic_DNA"/>
</dbReference>
<reference evidence="2" key="1">
    <citation type="journal article" date="2021" name="PeerJ">
        <title>Extensive microbial diversity within the chicken gut microbiome revealed by metagenomics and culture.</title>
        <authorList>
            <person name="Gilroy R."/>
            <person name="Ravi A."/>
            <person name="Getino M."/>
            <person name="Pursley I."/>
            <person name="Horton D.L."/>
            <person name="Alikhan N.F."/>
            <person name="Baker D."/>
            <person name="Gharbi K."/>
            <person name="Hall N."/>
            <person name="Watson M."/>
            <person name="Adriaenssens E.M."/>
            <person name="Foster-Nyarko E."/>
            <person name="Jarju S."/>
            <person name="Secka A."/>
            <person name="Antonio M."/>
            <person name="Oren A."/>
            <person name="Chaudhuri R.R."/>
            <person name="La Ragione R."/>
            <person name="Hildebrand F."/>
            <person name="Pallen M.J."/>
        </authorList>
    </citation>
    <scope>NUCLEOTIDE SEQUENCE</scope>
    <source>
        <strain evidence="2">ChiGjej6B6-11269</strain>
    </source>
</reference>
<dbReference type="Proteomes" id="UP000786989">
    <property type="component" value="Unassembled WGS sequence"/>
</dbReference>
<evidence type="ECO:0000256" key="1">
    <source>
        <dbReference type="SAM" id="Phobius"/>
    </source>
</evidence>
<name>A0A9D2UXA5_9ACTN</name>
<reference evidence="2" key="2">
    <citation type="submission" date="2021-09" db="EMBL/GenBank/DDBJ databases">
        <authorList>
            <person name="Gilroy R."/>
        </authorList>
    </citation>
    <scope>NUCLEOTIDE SEQUENCE</scope>
    <source>
        <strain evidence="2">ChiGjej6B6-11269</strain>
    </source>
</reference>
<feature type="non-terminal residue" evidence="2">
    <location>
        <position position="131"/>
    </location>
</feature>
<sequence>MGPWCDIIELLMVGGASVANKSISDIDLIEDSAKKAQLVSGVLFRVFTVLFWLSIIAFSAISILMVISGIEDYSSGRQKVGPASFAKMLLEALLICGIILIIKRSFGDIAQGNSPFSRLQAKRLRIVAVLL</sequence>
<feature type="transmembrane region" description="Helical" evidence="1">
    <location>
        <begin position="82"/>
        <end position="102"/>
    </location>
</feature>